<dbReference type="SUPFAM" id="SSF53474">
    <property type="entry name" value="alpha/beta-Hydrolases"/>
    <property type="match status" value="1"/>
</dbReference>
<protein>
    <submittedName>
        <fullName evidence="3">Alpha/beta hydrolase</fullName>
    </submittedName>
</protein>
<reference evidence="3 4" key="1">
    <citation type="journal article" date="2016" name="Front. Microbiol.">
        <title>Comprehensive Phylogenetic Analysis of Bovine Non-aureus Staphylococci Species Based on Whole-Genome Sequencing.</title>
        <authorList>
            <person name="Naushad S."/>
            <person name="Barkema H.W."/>
            <person name="Luby C."/>
            <person name="Condas L.A."/>
            <person name="Nobrega D.B."/>
            <person name="Carson D.A."/>
            <person name="De Buck J."/>
        </authorList>
    </citation>
    <scope>NUCLEOTIDE SEQUENCE [LARGE SCALE GENOMIC DNA]</scope>
    <source>
        <strain evidence="3 4">SNUC 4554</strain>
    </source>
</reference>
<organism evidence="3 4">
    <name type="scientific">Staphylococcus shinii</name>
    <dbReference type="NCBI Taxonomy" id="2912228"/>
    <lineage>
        <taxon>Bacteria</taxon>
        <taxon>Bacillati</taxon>
        <taxon>Bacillota</taxon>
        <taxon>Bacilli</taxon>
        <taxon>Bacillales</taxon>
        <taxon>Staphylococcaceae</taxon>
        <taxon>Staphylococcus</taxon>
    </lineage>
</organism>
<dbReference type="PANTHER" id="PTHR48081:SF8">
    <property type="entry name" value="ALPHA_BETA HYDROLASE FOLD-3 DOMAIN-CONTAINING PROTEIN-RELATED"/>
    <property type="match status" value="1"/>
</dbReference>
<evidence type="ECO:0000256" key="1">
    <source>
        <dbReference type="ARBA" id="ARBA00022801"/>
    </source>
</evidence>
<dbReference type="RefSeq" id="WP_119585022.1">
    <property type="nucleotide sequence ID" value="NZ_JAWVBH010000001.1"/>
</dbReference>
<dbReference type="EMBL" id="QXUF01000075">
    <property type="protein sequence ID" value="RIM99107.1"/>
    <property type="molecule type" value="Genomic_DNA"/>
</dbReference>
<accession>A0A418IDZ8</accession>
<dbReference type="Proteomes" id="UP000286317">
    <property type="component" value="Unassembled WGS sequence"/>
</dbReference>
<dbReference type="PANTHER" id="PTHR48081">
    <property type="entry name" value="AB HYDROLASE SUPERFAMILY PROTEIN C4A8.06C"/>
    <property type="match status" value="1"/>
</dbReference>
<name>A0A418IDZ8_9STAP</name>
<dbReference type="AlphaFoldDB" id="A0A418IDZ8"/>
<evidence type="ECO:0000313" key="4">
    <source>
        <dbReference type="Proteomes" id="UP000286317"/>
    </source>
</evidence>
<keyword evidence="4" id="KW-1185">Reference proteome</keyword>
<dbReference type="GO" id="GO:0016787">
    <property type="term" value="F:hydrolase activity"/>
    <property type="evidence" value="ECO:0007669"/>
    <property type="project" value="UniProtKB-KW"/>
</dbReference>
<dbReference type="InterPro" id="IPR029058">
    <property type="entry name" value="AB_hydrolase_fold"/>
</dbReference>
<dbReference type="InterPro" id="IPR050300">
    <property type="entry name" value="GDXG_lipolytic_enzyme"/>
</dbReference>
<gene>
    <name evidence="3" type="ORF">BU112_10260</name>
</gene>
<keyword evidence="1 3" id="KW-0378">Hydrolase</keyword>
<dbReference type="InterPro" id="IPR013094">
    <property type="entry name" value="AB_hydrolase_3"/>
</dbReference>
<dbReference type="Pfam" id="PF07859">
    <property type="entry name" value="Abhydrolase_3"/>
    <property type="match status" value="1"/>
</dbReference>
<proteinExistence type="predicted"/>
<dbReference type="OrthoDB" id="9815425at2"/>
<dbReference type="Gene3D" id="3.40.50.1820">
    <property type="entry name" value="alpha/beta hydrolase"/>
    <property type="match status" value="1"/>
</dbReference>
<comment type="caution">
    <text evidence="3">The sequence shown here is derived from an EMBL/GenBank/DDBJ whole genome shotgun (WGS) entry which is preliminary data.</text>
</comment>
<evidence type="ECO:0000313" key="3">
    <source>
        <dbReference type="EMBL" id="RIM99107.1"/>
    </source>
</evidence>
<evidence type="ECO:0000259" key="2">
    <source>
        <dbReference type="Pfam" id="PF07859"/>
    </source>
</evidence>
<sequence length="324" mass="36911">MIKKIAALSSVTIAASYLYVKVREKRSYKSFLHELMLRITNAKSPFENVENAQKSLDAVKEQTNGLYDGTDYHFKHKIQATTVQQSTVCTVNDQIDRQQQVVLYIHGGAWFQDPLKYHFDYIDTLASELGAKIVLPIYPKVPHATYKETFTLLKEIYENIVREVEDPHQIIVMGDSAGGQIALSFAQYIKMQELPQPSNIIMISPVLDGTLSNPESVVYEKIDPMLAREGSKFFLELWSGDLPLTDWRISPMFGDLEGLGHITLVIGTKETLYPDALKLSNMLNKQNIAHDFIPGYNLFHIYPVFPIPERAQVITKLKQIIKKY</sequence>
<feature type="domain" description="Alpha/beta hydrolase fold-3" evidence="2">
    <location>
        <begin position="102"/>
        <end position="300"/>
    </location>
</feature>